<dbReference type="GO" id="GO:0008413">
    <property type="term" value="F:8-oxo-7,8-dihydroguanosine triphosphate pyrophosphatase activity"/>
    <property type="evidence" value="ECO:0007669"/>
    <property type="project" value="InterPro"/>
</dbReference>
<keyword evidence="21" id="KW-1185">Reference proteome</keyword>
<dbReference type="RefSeq" id="WP_160181278.1">
    <property type="nucleotide sequence ID" value="NZ_CP047656.1"/>
</dbReference>
<accession>A0A857JM58</accession>
<dbReference type="PROSITE" id="PS00893">
    <property type="entry name" value="NUDIX_BOX"/>
    <property type="match status" value="1"/>
</dbReference>
<proteinExistence type="inferred from homology"/>
<feature type="binding site" evidence="17">
    <location>
        <position position="27"/>
    </location>
    <ligand>
        <name>8-oxo-dGTP</name>
        <dbReference type="ChEBI" id="CHEBI:77896"/>
    </ligand>
</feature>
<dbReference type="GO" id="GO:0006281">
    <property type="term" value="P:DNA repair"/>
    <property type="evidence" value="ECO:0007669"/>
    <property type="project" value="UniProtKB-KW"/>
</dbReference>
<dbReference type="InterPro" id="IPR015797">
    <property type="entry name" value="NUDIX_hydrolase-like_dom_sf"/>
</dbReference>
<dbReference type="InterPro" id="IPR003561">
    <property type="entry name" value="Mutator_MutT"/>
</dbReference>
<evidence type="ECO:0000256" key="9">
    <source>
        <dbReference type="ARBA" id="ARBA00023204"/>
    </source>
</evidence>
<dbReference type="FunFam" id="3.90.79.10:FF:000014">
    <property type="entry name" value="8-oxo-dGTP diphosphatase MutT"/>
    <property type="match status" value="1"/>
</dbReference>
<evidence type="ECO:0000256" key="3">
    <source>
        <dbReference type="ARBA" id="ARBA00022457"/>
    </source>
</evidence>
<feature type="domain" description="Nudix hydrolase" evidence="19">
    <location>
        <begin position="1"/>
        <end position="127"/>
    </location>
</feature>
<evidence type="ECO:0000256" key="1">
    <source>
        <dbReference type="ARBA" id="ARBA00001946"/>
    </source>
</evidence>
<dbReference type="EMBL" id="CP047656">
    <property type="protein sequence ID" value="QHJ13159.1"/>
    <property type="molecule type" value="Genomic_DNA"/>
</dbReference>
<evidence type="ECO:0000256" key="2">
    <source>
        <dbReference type="ARBA" id="ARBA00005582"/>
    </source>
</evidence>
<evidence type="ECO:0000256" key="6">
    <source>
        <dbReference type="ARBA" id="ARBA00022763"/>
    </source>
</evidence>
<feature type="binding site" evidence="18">
    <location>
        <position position="36"/>
    </location>
    <ligand>
        <name>Mg(2+)</name>
        <dbReference type="ChEBI" id="CHEBI:18420"/>
    </ligand>
</feature>
<keyword evidence="9" id="KW-0234">DNA repair</keyword>
<dbReference type="Proteomes" id="UP000464524">
    <property type="component" value="Chromosome"/>
</dbReference>
<dbReference type="AlphaFoldDB" id="A0A857JM58"/>
<feature type="binding site" evidence="17">
    <location>
        <position position="118"/>
    </location>
    <ligand>
        <name>8-oxo-dGTP</name>
        <dbReference type="ChEBI" id="CHEBI:77896"/>
    </ligand>
</feature>
<keyword evidence="5 18" id="KW-0479">Metal-binding</keyword>
<dbReference type="GO" id="GO:0044716">
    <property type="term" value="F:8-oxo-GDP phosphatase activity"/>
    <property type="evidence" value="ECO:0007669"/>
    <property type="project" value="TreeGrafter"/>
</dbReference>
<evidence type="ECO:0000259" key="19">
    <source>
        <dbReference type="PROSITE" id="PS51462"/>
    </source>
</evidence>
<name>A0A857JM58_9ALTE</name>
<comment type="catalytic activity">
    <reaction evidence="11">
        <text>8-oxo-GTP + H2O = 8-oxo-GMP + diphosphate + H(+)</text>
        <dbReference type="Rhea" id="RHEA:67616"/>
        <dbReference type="ChEBI" id="CHEBI:15377"/>
        <dbReference type="ChEBI" id="CHEBI:15378"/>
        <dbReference type="ChEBI" id="CHEBI:33019"/>
        <dbReference type="ChEBI" id="CHEBI:143553"/>
        <dbReference type="ChEBI" id="CHEBI:145694"/>
    </reaction>
</comment>
<dbReference type="PROSITE" id="PS51462">
    <property type="entry name" value="NUDIX"/>
    <property type="match status" value="1"/>
</dbReference>
<keyword evidence="8 18" id="KW-0460">Magnesium</keyword>
<evidence type="ECO:0000313" key="21">
    <source>
        <dbReference type="Proteomes" id="UP000464524"/>
    </source>
</evidence>
<dbReference type="InterPro" id="IPR020084">
    <property type="entry name" value="NUDIX_hydrolase_CS"/>
</dbReference>
<dbReference type="NCBIfam" id="TIGR00586">
    <property type="entry name" value="mutt"/>
    <property type="match status" value="1"/>
</dbReference>
<feature type="binding site" evidence="18">
    <location>
        <position position="56"/>
    </location>
    <ligand>
        <name>Mg(2+)</name>
        <dbReference type="ChEBI" id="CHEBI:18420"/>
    </ligand>
</feature>
<dbReference type="SUPFAM" id="SSF55811">
    <property type="entry name" value="Nudix"/>
    <property type="match status" value="1"/>
</dbReference>
<gene>
    <name evidence="20" type="ORF">FX988_03418</name>
</gene>
<evidence type="ECO:0000256" key="17">
    <source>
        <dbReference type="PIRSR" id="PIRSR603561-1"/>
    </source>
</evidence>
<dbReference type="GO" id="GO:0035539">
    <property type="term" value="F:8-oxo-7,8-dihydrodeoxyguanosine triphosphate pyrophosphatase activity"/>
    <property type="evidence" value="ECO:0007669"/>
    <property type="project" value="UniProtKB-EC"/>
</dbReference>
<dbReference type="GO" id="GO:0046872">
    <property type="term" value="F:metal ion binding"/>
    <property type="evidence" value="ECO:0007669"/>
    <property type="project" value="UniProtKB-KW"/>
</dbReference>
<dbReference type="Pfam" id="PF14815">
    <property type="entry name" value="NUDIX_4"/>
    <property type="match status" value="1"/>
</dbReference>
<evidence type="ECO:0000313" key="20">
    <source>
        <dbReference type="EMBL" id="QHJ13159.1"/>
    </source>
</evidence>
<keyword evidence="3" id="KW-0515">Mutator protein</keyword>
<feature type="binding site" evidence="17">
    <location>
        <begin position="33"/>
        <end position="36"/>
    </location>
    <ligand>
        <name>8-oxo-dGTP</name>
        <dbReference type="ChEBI" id="CHEBI:77896"/>
    </ligand>
</feature>
<dbReference type="InterPro" id="IPR047127">
    <property type="entry name" value="MutT-like"/>
</dbReference>
<dbReference type="InterPro" id="IPR000086">
    <property type="entry name" value="NUDIX_hydrolase_dom"/>
</dbReference>
<evidence type="ECO:0000256" key="18">
    <source>
        <dbReference type="PIRSR" id="PIRSR603561-2"/>
    </source>
</evidence>
<dbReference type="KEGG" id="pmes:FX988_03418"/>
<dbReference type="PANTHER" id="PTHR47707">
    <property type="entry name" value="8-OXO-DGTP DIPHOSPHATASE"/>
    <property type="match status" value="1"/>
</dbReference>
<evidence type="ECO:0000256" key="16">
    <source>
        <dbReference type="ARBA" id="ARBA00042798"/>
    </source>
</evidence>
<evidence type="ECO:0000256" key="4">
    <source>
        <dbReference type="ARBA" id="ARBA00022705"/>
    </source>
</evidence>
<evidence type="ECO:0000256" key="12">
    <source>
        <dbReference type="ARBA" id="ARBA00038905"/>
    </source>
</evidence>
<dbReference type="PANTHER" id="PTHR47707:SF1">
    <property type="entry name" value="NUDIX HYDROLASE FAMILY PROTEIN"/>
    <property type="match status" value="1"/>
</dbReference>
<evidence type="ECO:0000256" key="7">
    <source>
        <dbReference type="ARBA" id="ARBA00022801"/>
    </source>
</evidence>
<dbReference type="GO" id="GO:0006260">
    <property type="term" value="P:DNA replication"/>
    <property type="evidence" value="ECO:0007669"/>
    <property type="project" value="UniProtKB-KW"/>
</dbReference>
<evidence type="ECO:0000256" key="5">
    <source>
        <dbReference type="ARBA" id="ARBA00022723"/>
    </source>
</evidence>
<evidence type="ECO:0000256" key="8">
    <source>
        <dbReference type="ARBA" id="ARBA00022842"/>
    </source>
</evidence>
<dbReference type="InterPro" id="IPR029119">
    <property type="entry name" value="MutY_C"/>
</dbReference>
<feature type="binding site" evidence="17">
    <location>
        <position position="22"/>
    </location>
    <ligand>
        <name>8-oxo-dGTP</name>
        <dbReference type="ChEBI" id="CHEBI:77896"/>
    </ligand>
</feature>
<dbReference type="CDD" id="cd03425">
    <property type="entry name" value="NUDIX_MutT_NudA_like"/>
    <property type="match status" value="1"/>
</dbReference>
<evidence type="ECO:0000256" key="15">
    <source>
        <dbReference type="ARBA" id="ARBA00041979"/>
    </source>
</evidence>
<dbReference type="OrthoDB" id="9810648at2"/>
<evidence type="ECO:0000256" key="11">
    <source>
        <dbReference type="ARBA" id="ARBA00036904"/>
    </source>
</evidence>
<organism evidence="20 21">
    <name type="scientific">Paraglaciecola mesophila</name>
    <dbReference type="NCBI Taxonomy" id="197222"/>
    <lineage>
        <taxon>Bacteria</taxon>
        <taxon>Pseudomonadati</taxon>
        <taxon>Pseudomonadota</taxon>
        <taxon>Gammaproteobacteria</taxon>
        <taxon>Alteromonadales</taxon>
        <taxon>Alteromonadaceae</taxon>
        <taxon>Paraglaciecola</taxon>
    </lineage>
</organism>
<comment type="similarity">
    <text evidence="2">Belongs to the Nudix hydrolase family.</text>
</comment>
<sequence length="130" mass="14715">MKVVDVAVGVIKRGQEIYISKRADALHQGGKWEFPGGKQEANETPAQALIRELKEEVGIDVTHVDDYMQIEHDYGDKCVRLHIHLVERFNGEPTHLEGQIGRWAHLAQLTDYAFPAANVDIVKKLQVDFL</sequence>
<comment type="catalytic activity">
    <reaction evidence="10">
        <text>8-oxo-dGTP + H2O = 8-oxo-dGMP + diphosphate + H(+)</text>
        <dbReference type="Rhea" id="RHEA:31575"/>
        <dbReference type="ChEBI" id="CHEBI:15377"/>
        <dbReference type="ChEBI" id="CHEBI:15378"/>
        <dbReference type="ChEBI" id="CHEBI:33019"/>
        <dbReference type="ChEBI" id="CHEBI:63224"/>
        <dbReference type="ChEBI" id="CHEBI:77896"/>
        <dbReference type="EC" id="3.6.1.55"/>
    </reaction>
</comment>
<keyword evidence="7 20" id="KW-0378">Hydrolase</keyword>
<dbReference type="InterPro" id="IPR020476">
    <property type="entry name" value="Nudix_hydrolase"/>
</dbReference>
<dbReference type="EC" id="3.6.1.55" evidence="12"/>
<dbReference type="Gene3D" id="3.90.79.10">
    <property type="entry name" value="Nucleoside Triphosphate Pyrophosphohydrolase"/>
    <property type="match status" value="1"/>
</dbReference>
<keyword evidence="4" id="KW-0235">DNA replication</keyword>
<dbReference type="PRINTS" id="PR00502">
    <property type="entry name" value="NUDIXFAMILY"/>
</dbReference>
<protein>
    <recommendedName>
        <fullName evidence="13">8-oxo-dGTP diphosphatase</fullName>
        <ecNumber evidence="12">3.6.1.55</ecNumber>
    </recommendedName>
    <alternativeName>
        <fullName evidence="16">7,8-dihydro-8-oxoguanine-triphosphatase</fullName>
    </alternativeName>
    <alternativeName>
        <fullName evidence="15">Mutator protein MutT</fullName>
    </alternativeName>
    <alternativeName>
        <fullName evidence="14">dGTP pyrophosphohydrolase</fullName>
    </alternativeName>
</protein>
<keyword evidence="6" id="KW-0227">DNA damage</keyword>
<evidence type="ECO:0000256" key="10">
    <source>
        <dbReference type="ARBA" id="ARBA00035861"/>
    </source>
</evidence>
<dbReference type="GO" id="GO:0044715">
    <property type="term" value="F:8-oxo-dGDP phosphatase activity"/>
    <property type="evidence" value="ECO:0007669"/>
    <property type="project" value="TreeGrafter"/>
</dbReference>
<evidence type="ECO:0000256" key="13">
    <source>
        <dbReference type="ARBA" id="ARBA00040794"/>
    </source>
</evidence>
<reference evidence="20 21" key="1">
    <citation type="submission" date="2019-12" db="EMBL/GenBank/DDBJ databases">
        <title>Genome sequencing and assembly of endphytes of Porphyra tenera.</title>
        <authorList>
            <person name="Park J.M."/>
            <person name="Shin R."/>
            <person name="Jo S.H."/>
        </authorList>
    </citation>
    <scope>NUCLEOTIDE SEQUENCE [LARGE SCALE GENOMIC DNA]</scope>
    <source>
        <strain evidence="20 21">GPM4</strain>
    </source>
</reference>
<comment type="cofactor">
    <cofactor evidence="1 18">
        <name>Mg(2+)</name>
        <dbReference type="ChEBI" id="CHEBI:18420"/>
    </cofactor>
</comment>
<evidence type="ECO:0000256" key="14">
    <source>
        <dbReference type="ARBA" id="ARBA00041592"/>
    </source>
</evidence>